<evidence type="ECO:0000256" key="1">
    <source>
        <dbReference type="SAM" id="SignalP"/>
    </source>
</evidence>
<name>A0A1G7XY16_CHIFI</name>
<gene>
    <name evidence="3" type="ORF">SAMN04488121_107128</name>
</gene>
<dbReference type="Proteomes" id="UP000199045">
    <property type="component" value="Unassembled WGS sequence"/>
</dbReference>
<dbReference type="Pfam" id="PF04264">
    <property type="entry name" value="YceI"/>
    <property type="match status" value="1"/>
</dbReference>
<feature type="signal peptide" evidence="1">
    <location>
        <begin position="1"/>
        <end position="19"/>
    </location>
</feature>
<reference evidence="4" key="1">
    <citation type="submission" date="2016-10" db="EMBL/GenBank/DDBJ databases">
        <authorList>
            <person name="Varghese N."/>
            <person name="Submissions S."/>
        </authorList>
    </citation>
    <scope>NUCLEOTIDE SEQUENCE [LARGE SCALE GENOMIC DNA]</scope>
    <source>
        <strain evidence="4">DSM 527</strain>
    </source>
</reference>
<keyword evidence="1" id="KW-0732">Signal</keyword>
<dbReference type="PANTHER" id="PTHR34406">
    <property type="entry name" value="PROTEIN YCEI"/>
    <property type="match status" value="1"/>
</dbReference>
<organism evidence="3 4">
    <name type="scientific">Chitinophaga filiformis</name>
    <name type="common">Myxococcus filiformis</name>
    <name type="synonym">Flexibacter filiformis</name>
    <dbReference type="NCBI Taxonomy" id="104663"/>
    <lineage>
        <taxon>Bacteria</taxon>
        <taxon>Pseudomonadati</taxon>
        <taxon>Bacteroidota</taxon>
        <taxon>Chitinophagia</taxon>
        <taxon>Chitinophagales</taxon>
        <taxon>Chitinophagaceae</taxon>
        <taxon>Chitinophaga</taxon>
    </lineage>
</organism>
<proteinExistence type="predicted"/>
<dbReference type="RefSeq" id="WP_089835698.1">
    <property type="nucleotide sequence ID" value="NZ_FNBN01000007.1"/>
</dbReference>
<dbReference type="PANTHER" id="PTHR34406:SF1">
    <property type="entry name" value="PROTEIN YCEI"/>
    <property type="match status" value="1"/>
</dbReference>
<dbReference type="OrthoDB" id="9811006at2"/>
<evidence type="ECO:0000313" key="4">
    <source>
        <dbReference type="Proteomes" id="UP000199045"/>
    </source>
</evidence>
<dbReference type="InterPro" id="IPR007372">
    <property type="entry name" value="Lipid/polyisoprenoid-bd_YceI"/>
</dbReference>
<dbReference type="AlphaFoldDB" id="A0A1G7XY16"/>
<feature type="domain" description="Lipid/polyisoprenoid-binding YceI-like" evidence="2">
    <location>
        <begin position="22"/>
        <end position="188"/>
    </location>
</feature>
<dbReference type="Gene3D" id="2.40.128.110">
    <property type="entry name" value="Lipid/polyisoprenoid-binding, YceI-like"/>
    <property type="match status" value="1"/>
</dbReference>
<sequence length="190" mass="20714">MKKITIIASLLALSATTFAQTTWTVDKAHSRLGYSVSHMTISEQEGNFKGYDVKITTTKDDFSDASFEVSIDVNTISTENEMRDKHLKSADFFDAEKFPTITFKSTSFKKVSGKQYKLTGDLTLHGVTKPVTLTAVYNGTVENPMSKKPVAGFTITGAIKRADFGFASAMPAAMLGETINLRASGEFGKQ</sequence>
<protein>
    <submittedName>
        <fullName evidence="3">Polyisoprenoid-binding protein YceI</fullName>
    </submittedName>
</protein>
<dbReference type="InterPro" id="IPR036761">
    <property type="entry name" value="TTHA0802/YceI-like_sf"/>
</dbReference>
<evidence type="ECO:0000259" key="2">
    <source>
        <dbReference type="SMART" id="SM00867"/>
    </source>
</evidence>
<dbReference type="STRING" id="104663.SAMN04488121_107128"/>
<feature type="chain" id="PRO_5011580374" evidence="1">
    <location>
        <begin position="20"/>
        <end position="190"/>
    </location>
</feature>
<accession>A0A1G7XY16</accession>
<dbReference type="SMART" id="SM00867">
    <property type="entry name" value="YceI"/>
    <property type="match status" value="1"/>
</dbReference>
<dbReference type="EMBL" id="FNBN01000007">
    <property type="protein sequence ID" value="SDG88983.1"/>
    <property type="molecule type" value="Genomic_DNA"/>
</dbReference>
<evidence type="ECO:0000313" key="3">
    <source>
        <dbReference type="EMBL" id="SDG88983.1"/>
    </source>
</evidence>
<dbReference type="SUPFAM" id="SSF101874">
    <property type="entry name" value="YceI-like"/>
    <property type="match status" value="1"/>
</dbReference>